<evidence type="ECO:0000256" key="5">
    <source>
        <dbReference type="SAM" id="MobiDB-lite"/>
    </source>
</evidence>
<dbReference type="SMART" id="SM00360">
    <property type="entry name" value="RRM"/>
    <property type="match status" value="1"/>
</dbReference>
<dbReference type="PANTHER" id="PTHR48027">
    <property type="entry name" value="HETEROGENEOUS NUCLEAR RIBONUCLEOPROTEIN 87F-RELATED"/>
    <property type="match status" value="1"/>
</dbReference>
<dbReference type="SUPFAM" id="SSF54928">
    <property type="entry name" value="RNA-binding domain, RBD"/>
    <property type="match status" value="1"/>
</dbReference>
<organism evidence="7">
    <name type="scientific">Psilocybe cubensis</name>
    <name type="common">Psychedelic mushroom</name>
    <name type="synonym">Stropharia cubensis</name>
    <dbReference type="NCBI Taxonomy" id="181762"/>
    <lineage>
        <taxon>Eukaryota</taxon>
        <taxon>Fungi</taxon>
        <taxon>Dikarya</taxon>
        <taxon>Basidiomycota</taxon>
        <taxon>Agaricomycotina</taxon>
        <taxon>Agaricomycetes</taxon>
        <taxon>Agaricomycetidae</taxon>
        <taxon>Agaricales</taxon>
        <taxon>Agaricineae</taxon>
        <taxon>Strophariaceae</taxon>
        <taxon>Psilocybe</taxon>
    </lineage>
</organism>
<sequence length="354" mass="37997">MASSSAVKLDDLTALSGASSSSATPTANANAQAPSNSSIDEHLFYPSLDDKDPISERSKSPPEEQPRQLLKDRLYVGNLHPTVDEYTLLQIFSKFGKVTKMDFLFHKSGALKGKPRGYAFIEYGNPDDARKALTMAHEKPLRGRKLVVTFAHQAPLDQYGSGSGIALPSSLKNRKTMNDAGRPTALSLMKTGMSHRGEGKTTDKIAMMEAKLRQMERTNPVPKSTAPLVTHGQDVQMDDAAVVANRPSPPATSSLPYHPSLPMKPPPPLPKHLASTLDLSSSQNSKHGASKTANSLPSLTMLQSAAKAKVNPLLEAKLLGLQPTLQSGANAHPRTSKTTKLTGVKIKAKEKSQP</sequence>
<protein>
    <recommendedName>
        <fullName evidence="1">Probable RNA-binding protein 18</fullName>
    </recommendedName>
    <alternativeName>
        <fullName evidence="3">RNA-binding motif protein 18</fullName>
    </alternativeName>
</protein>
<dbReference type="Gene3D" id="3.30.70.330">
    <property type="match status" value="1"/>
</dbReference>
<dbReference type="InterPro" id="IPR035979">
    <property type="entry name" value="RBD_domain_sf"/>
</dbReference>
<evidence type="ECO:0000256" key="4">
    <source>
        <dbReference type="PROSITE-ProRule" id="PRU00176"/>
    </source>
</evidence>
<dbReference type="EMBL" id="JAFIQS010000007">
    <property type="protein sequence ID" value="KAG5167203.1"/>
    <property type="molecule type" value="Genomic_DNA"/>
</dbReference>
<dbReference type="CDD" id="cd12355">
    <property type="entry name" value="RRM_RBM18"/>
    <property type="match status" value="1"/>
</dbReference>
<accession>A0A8H7XX09</accession>
<evidence type="ECO:0000313" key="7">
    <source>
        <dbReference type="EMBL" id="KAG5167203.1"/>
    </source>
</evidence>
<evidence type="ECO:0000259" key="6">
    <source>
        <dbReference type="PROSITE" id="PS50102"/>
    </source>
</evidence>
<feature type="region of interest" description="Disordered" evidence="5">
    <location>
        <begin position="244"/>
        <end position="295"/>
    </location>
</feature>
<dbReference type="OrthoDB" id="6730379at2759"/>
<evidence type="ECO:0000256" key="2">
    <source>
        <dbReference type="ARBA" id="ARBA00022884"/>
    </source>
</evidence>
<feature type="region of interest" description="Disordered" evidence="5">
    <location>
        <begin position="325"/>
        <end position="354"/>
    </location>
</feature>
<dbReference type="PROSITE" id="PS50102">
    <property type="entry name" value="RRM"/>
    <property type="match status" value="1"/>
</dbReference>
<keyword evidence="2 4" id="KW-0694">RNA-binding</keyword>
<evidence type="ECO:0000256" key="1">
    <source>
        <dbReference type="ARBA" id="ARBA00021141"/>
    </source>
</evidence>
<dbReference type="InterPro" id="IPR012677">
    <property type="entry name" value="Nucleotide-bd_a/b_plait_sf"/>
</dbReference>
<evidence type="ECO:0000256" key="3">
    <source>
        <dbReference type="ARBA" id="ARBA00030780"/>
    </source>
</evidence>
<gene>
    <name evidence="7" type="ORF">JR316_007543</name>
</gene>
<dbReference type="InterPro" id="IPR039157">
    <property type="entry name" value="RBM18_RRM"/>
</dbReference>
<dbReference type="AlphaFoldDB" id="A0A8H7XX09"/>
<dbReference type="Pfam" id="PF00076">
    <property type="entry name" value="RRM_1"/>
    <property type="match status" value="1"/>
</dbReference>
<comment type="caution">
    <text evidence="7">The sequence shown here is derived from an EMBL/GenBank/DDBJ whole genome shotgun (WGS) entry which is preliminary data.</text>
</comment>
<name>A0A8H7XX09_PSICU</name>
<dbReference type="GO" id="GO:0003723">
    <property type="term" value="F:RNA binding"/>
    <property type="evidence" value="ECO:0007669"/>
    <property type="project" value="UniProtKB-UniRule"/>
</dbReference>
<feature type="compositionally biased region" description="Polar residues" evidence="5">
    <location>
        <begin position="277"/>
        <end position="295"/>
    </location>
</feature>
<feature type="domain" description="RRM" evidence="6">
    <location>
        <begin position="72"/>
        <end position="153"/>
    </location>
</feature>
<dbReference type="InterPro" id="IPR052462">
    <property type="entry name" value="SLIRP/GR-RBP-like"/>
</dbReference>
<feature type="compositionally biased region" description="Low complexity" evidence="5">
    <location>
        <begin position="17"/>
        <end position="38"/>
    </location>
</feature>
<dbReference type="InterPro" id="IPR000504">
    <property type="entry name" value="RRM_dom"/>
</dbReference>
<feature type="region of interest" description="Disordered" evidence="5">
    <location>
        <begin position="17"/>
        <end position="68"/>
    </location>
</feature>
<proteinExistence type="predicted"/>
<reference evidence="7" key="1">
    <citation type="submission" date="2021-02" db="EMBL/GenBank/DDBJ databases">
        <title>Psilocybe cubensis genome.</title>
        <authorList>
            <person name="Mckernan K.J."/>
            <person name="Crawford S."/>
            <person name="Trippe A."/>
            <person name="Kane L.T."/>
            <person name="Mclaughlin S."/>
        </authorList>
    </citation>
    <scope>NUCLEOTIDE SEQUENCE [LARGE SCALE GENOMIC DNA]</scope>
    <source>
        <strain evidence="7">MGC-MH-2018</strain>
    </source>
</reference>
<feature type="compositionally biased region" description="Basic and acidic residues" evidence="5">
    <location>
        <begin position="39"/>
        <end position="68"/>
    </location>
</feature>